<keyword evidence="10 14" id="KW-0472">Membrane</keyword>
<gene>
    <name evidence="15" type="ORF">TSAR_008047</name>
</gene>
<accession>A0A232F1P4</accession>
<evidence type="ECO:0000256" key="10">
    <source>
        <dbReference type="ARBA" id="ARBA00023136"/>
    </source>
</evidence>
<evidence type="ECO:0000256" key="3">
    <source>
        <dbReference type="ARBA" id="ARBA00022606"/>
    </source>
</evidence>
<name>A0A232F1P4_9HYME</name>
<feature type="transmembrane region" description="Helical" evidence="14">
    <location>
        <begin position="382"/>
        <end position="407"/>
    </location>
</feature>
<dbReference type="Proteomes" id="UP000215335">
    <property type="component" value="Unassembled WGS sequence"/>
</dbReference>
<keyword evidence="6" id="KW-0521">NADP</keyword>
<dbReference type="Pfam" id="PF02949">
    <property type="entry name" value="7tm_6"/>
    <property type="match status" value="1"/>
</dbReference>
<organism evidence="15 16">
    <name type="scientific">Trichomalopsis sarcophagae</name>
    <dbReference type="NCBI Taxonomy" id="543379"/>
    <lineage>
        <taxon>Eukaryota</taxon>
        <taxon>Metazoa</taxon>
        <taxon>Ecdysozoa</taxon>
        <taxon>Arthropoda</taxon>
        <taxon>Hexapoda</taxon>
        <taxon>Insecta</taxon>
        <taxon>Pterygota</taxon>
        <taxon>Neoptera</taxon>
        <taxon>Endopterygota</taxon>
        <taxon>Hymenoptera</taxon>
        <taxon>Apocrita</taxon>
        <taxon>Proctotrupomorpha</taxon>
        <taxon>Chalcidoidea</taxon>
        <taxon>Pteromalidae</taxon>
        <taxon>Pteromalinae</taxon>
        <taxon>Trichomalopsis</taxon>
    </lineage>
</organism>
<evidence type="ECO:0000256" key="7">
    <source>
        <dbReference type="ARBA" id="ARBA00022989"/>
    </source>
</evidence>
<evidence type="ECO:0000256" key="11">
    <source>
        <dbReference type="ARBA" id="ARBA00023170"/>
    </source>
</evidence>
<dbReference type="InterPro" id="IPR002347">
    <property type="entry name" value="SDR_fam"/>
</dbReference>
<dbReference type="InterPro" id="IPR020904">
    <property type="entry name" value="Sc_DH/Rdtase_CS"/>
</dbReference>
<dbReference type="Pfam" id="PF00106">
    <property type="entry name" value="adh_short"/>
    <property type="match status" value="2"/>
</dbReference>
<keyword evidence="12" id="KW-0807">Transducer</keyword>
<dbReference type="PRINTS" id="PR00081">
    <property type="entry name" value="GDHRDH"/>
</dbReference>
<dbReference type="GO" id="GO:0016020">
    <property type="term" value="C:membrane"/>
    <property type="evidence" value="ECO:0007669"/>
    <property type="project" value="UniProtKB-SubCell"/>
</dbReference>
<evidence type="ECO:0000256" key="2">
    <source>
        <dbReference type="ARBA" id="ARBA00004173"/>
    </source>
</evidence>
<evidence type="ECO:0000256" key="14">
    <source>
        <dbReference type="SAM" id="Phobius"/>
    </source>
</evidence>
<keyword evidence="4 14" id="KW-0812">Transmembrane</keyword>
<keyword evidence="16" id="KW-1185">Reference proteome</keyword>
<evidence type="ECO:0000256" key="9">
    <source>
        <dbReference type="ARBA" id="ARBA00023128"/>
    </source>
</evidence>
<keyword evidence="3" id="KW-0716">Sensory transduction</keyword>
<comment type="similarity">
    <text evidence="13">Belongs to the short-chain dehydrogenases/reductases (SDR) family. 17-beta-HSD 3 subfamily.</text>
</comment>
<comment type="subcellular location">
    <subcellularLocation>
        <location evidence="1">Membrane</location>
        <topology evidence="1">Multi-pass membrane protein</topology>
    </subcellularLocation>
    <subcellularLocation>
        <location evidence="2">Mitochondrion</location>
    </subcellularLocation>
</comment>
<keyword evidence="5" id="KW-0552">Olfaction</keyword>
<evidence type="ECO:0000256" key="4">
    <source>
        <dbReference type="ARBA" id="ARBA00022692"/>
    </source>
</evidence>
<dbReference type="PROSITE" id="PS00061">
    <property type="entry name" value="ADH_SHORT"/>
    <property type="match status" value="2"/>
</dbReference>
<evidence type="ECO:0000256" key="13">
    <source>
        <dbReference type="ARBA" id="ARBA00038261"/>
    </source>
</evidence>
<dbReference type="STRING" id="543379.A0A232F1P4"/>
<dbReference type="AlphaFoldDB" id="A0A232F1P4"/>
<sequence length="955" mass="109241">MFLVIALWLIFGLIIFWALLDPVSRVATAAWEVLLPILNSKPVELKSQFGEWAVVTGSTDGIGKAYAKELAARGMNLIIISRTLERLEKTKNEILEINPEIEVKIISADFSKGREIFAKIESQLKDIPIGILVNNVGKQYTYPMYLGEVPEDELWDIINVNVGAVTLMTRLVIDDMKKRGKGAIVNISSGSELQPLPLMTVYAATKVYVRSFSEALRAEYSKFGVTVQHLTPLFVNTKMNAFSQRLQVSSLFVPDATTYAKNAIATLGKVDTSTGYWAHGIQNFFTLIPPVWIRMRIGQFMNQMIGFYQHFGVDIDELLENTGTIFFTFAIYTKLFTSIIFENKLKILYDSVAKNWKIITEKHEREILIKYSERGRMLTLGYITYNFAAVIVYTTMPLMPFLLDIILPLNESRPTMFILNGQFYVDKHEHYKKLYAFDCLCIFVIVPAALAVDTMYVACTEHCLGLFAIIKYRLAMPDKFISTRNIYLTEEKDSSYCWMIHTIRMHIDILKFLNKVIRVRVDTYIANIKFDSRFANILDKSYSSSFVILMLINTVYISVLCVLVLISLDKPLNLIRYYMLLVAVCIHLFYLSWPGQKLIDHSEGLFRDAYNNQWYEGSAKSKTLLKILTLRCVEPCLITAGDHEEISIVYNLILLLLNPAIEFAKGFWGFLVKLCNFKTIDLRKTYGDWAVITGCTDGIGKEYAKELAKRKMNLVLISRSLDKLNKTKEEIQVINSTIDLKIIQADFSKGKEALANIKSQLQNIPVGILVNNVGKINEYPMYLEEYKEEDIWDIINLNISTLTLMTHMLIEKMKISGKGAVVNLSSASSFVPLPLQSIYSASKSYVNFFSDALREEYSRYGLTIQCLTPFYIDTHMIGYSKRFKNNPFVPDPATFARNAIETLGKINSTTGYWVHDILLISVLILPTRYRLKLAFFINETTRRDYFIEQKEKVVE</sequence>
<evidence type="ECO:0000256" key="1">
    <source>
        <dbReference type="ARBA" id="ARBA00004141"/>
    </source>
</evidence>
<protein>
    <submittedName>
        <fullName evidence="15">Uncharacterized protein</fullName>
    </submittedName>
</protein>
<reference evidence="15 16" key="1">
    <citation type="journal article" date="2017" name="Curr. Biol.">
        <title>The Evolution of Venom by Co-option of Single-Copy Genes.</title>
        <authorList>
            <person name="Martinson E.O."/>
            <person name="Mrinalini"/>
            <person name="Kelkar Y.D."/>
            <person name="Chang C.H."/>
            <person name="Werren J.H."/>
        </authorList>
    </citation>
    <scope>NUCLEOTIDE SEQUENCE [LARGE SCALE GENOMIC DNA]</scope>
    <source>
        <strain evidence="15 16">Alberta</strain>
        <tissue evidence="15">Whole body</tissue>
    </source>
</reference>
<feature type="transmembrane region" description="Helical" evidence="14">
    <location>
        <begin position="575"/>
        <end position="593"/>
    </location>
</feature>
<keyword evidence="8" id="KW-0560">Oxidoreductase</keyword>
<comment type="caution">
    <text evidence="15">The sequence shown here is derived from an EMBL/GenBank/DDBJ whole genome shotgun (WGS) entry which is preliminary data.</text>
</comment>
<dbReference type="EMBL" id="NNAY01001239">
    <property type="protein sequence ID" value="OXU24641.1"/>
    <property type="molecule type" value="Genomic_DNA"/>
</dbReference>
<keyword evidence="7 14" id="KW-1133">Transmembrane helix</keyword>
<dbReference type="GO" id="GO:0005739">
    <property type="term" value="C:mitochondrion"/>
    <property type="evidence" value="ECO:0007669"/>
    <property type="project" value="UniProtKB-SubCell"/>
</dbReference>
<evidence type="ECO:0000256" key="12">
    <source>
        <dbReference type="ARBA" id="ARBA00023224"/>
    </source>
</evidence>
<dbReference type="CDD" id="cd05356">
    <property type="entry name" value="17beta-HSD1_like_SDR_c"/>
    <property type="match status" value="2"/>
</dbReference>
<dbReference type="OrthoDB" id="5545019at2759"/>
<dbReference type="SUPFAM" id="SSF51735">
    <property type="entry name" value="NAD(P)-binding Rossmann-fold domains"/>
    <property type="match status" value="2"/>
</dbReference>
<dbReference type="GO" id="GO:0005549">
    <property type="term" value="F:odorant binding"/>
    <property type="evidence" value="ECO:0007669"/>
    <property type="project" value="InterPro"/>
</dbReference>
<dbReference type="InterPro" id="IPR036291">
    <property type="entry name" value="NAD(P)-bd_dom_sf"/>
</dbReference>
<dbReference type="GO" id="GO:0007165">
    <property type="term" value="P:signal transduction"/>
    <property type="evidence" value="ECO:0007669"/>
    <property type="project" value="UniProtKB-KW"/>
</dbReference>
<dbReference type="InterPro" id="IPR052149">
    <property type="entry name" value="17-beta-HSD3-like"/>
</dbReference>
<dbReference type="GO" id="GO:0004984">
    <property type="term" value="F:olfactory receptor activity"/>
    <property type="evidence" value="ECO:0007669"/>
    <property type="project" value="InterPro"/>
</dbReference>
<feature type="transmembrane region" description="Helical" evidence="14">
    <location>
        <begin position="546"/>
        <end position="568"/>
    </location>
</feature>
<dbReference type="GO" id="GO:0016491">
    <property type="term" value="F:oxidoreductase activity"/>
    <property type="evidence" value="ECO:0007669"/>
    <property type="project" value="UniProtKB-KW"/>
</dbReference>
<dbReference type="Gene3D" id="3.40.50.720">
    <property type="entry name" value="NAD(P)-binding Rossmann-like Domain"/>
    <property type="match status" value="2"/>
</dbReference>
<evidence type="ECO:0000313" key="16">
    <source>
        <dbReference type="Proteomes" id="UP000215335"/>
    </source>
</evidence>
<proteinExistence type="inferred from homology"/>
<dbReference type="InterPro" id="IPR004117">
    <property type="entry name" value="7tm6_olfct_rcpt"/>
</dbReference>
<dbReference type="FunFam" id="3.40.50.720:FF:000137">
    <property type="entry name" value="Hydroxysteroid (17-beta) dehydrogenase 3"/>
    <property type="match status" value="2"/>
</dbReference>
<feature type="transmembrane region" description="Helical" evidence="14">
    <location>
        <begin position="434"/>
        <end position="452"/>
    </location>
</feature>
<evidence type="ECO:0000256" key="5">
    <source>
        <dbReference type="ARBA" id="ARBA00022725"/>
    </source>
</evidence>
<keyword evidence="9" id="KW-0496">Mitochondrion</keyword>
<evidence type="ECO:0000256" key="8">
    <source>
        <dbReference type="ARBA" id="ARBA00023002"/>
    </source>
</evidence>
<dbReference type="PANTHER" id="PTHR44889:SF1">
    <property type="entry name" value="INACTIVE HYDROXYSTEROID DEHYDROGENASE-LIKE PROTEIN 1"/>
    <property type="match status" value="1"/>
</dbReference>
<evidence type="ECO:0000256" key="6">
    <source>
        <dbReference type="ARBA" id="ARBA00022857"/>
    </source>
</evidence>
<dbReference type="PANTHER" id="PTHR44889">
    <property type="entry name" value="INACTIVE HYDROXYSTEROID DEHYDROGENASE-LIKE PROTEIN 1"/>
    <property type="match status" value="1"/>
</dbReference>
<keyword evidence="11" id="KW-0675">Receptor</keyword>
<evidence type="ECO:0000313" key="15">
    <source>
        <dbReference type="EMBL" id="OXU24641.1"/>
    </source>
</evidence>
<dbReference type="PRINTS" id="PR00080">
    <property type="entry name" value="SDRFAMILY"/>
</dbReference>